<evidence type="ECO:0000313" key="2">
    <source>
        <dbReference type="EMBL" id="SBT42917.1"/>
    </source>
</evidence>
<accession>A0A1A8ZFX9</accession>
<dbReference type="RefSeq" id="WP_157740290.1">
    <property type="nucleotide sequence ID" value="NZ_LT594323.1"/>
</dbReference>
<evidence type="ECO:0008006" key="4">
    <source>
        <dbReference type="Google" id="ProtNLM"/>
    </source>
</evidence>
<organism evidence="2 3">
    <name type="scientific">Micromonospora auratinigra</name>
    <dbReference type="NCBI Taxonomy" id="261654"/>
    <lineage>
        <taxon>Bacteria</taxon>
        <taxon>Bacillati</taxon>
        <taxon>Actinomycetota</taxon>
        <taxon>Actinomycetes</taxon>
        <taxon>Micromonosporales</taxon>
        <taxon>Micromonosporaceae</taxon>
        <taxon>Micromonospora</taxon>
    </lineage>
</organism>
<gene>
    <name evidence="2" type="ORF">GA0070611_2131</name>
</gene>
<keyword evidence="1" id="KW-0732">Signal</keyword>
<evidence type="ECO:0000313" key="3">
    <source>
        <dbReference type="Proteomes" id="UP000199385"/>
    </source>
</evidence>
<name>A0A1A8ZFX9_9ACTN</name>
<reference evidence="3" key="1">
    <citation type="submission" date="2016-06" db="EMBL/GenBank/DDBJ databases">
        <authorList>
            <person name="Varghese N."/>
            <person name="Submissions Spin"/>
        </authorList>
    </citation>
    <scope>NUCLEOTIDE SEQUENCE [LARGE SCALE GENOMIC DNA]</scope>
    <source>
        <strain evidence="3">DSM 44815</strain>
    </source>
</reference>
<sequence length="95" mass="10631">MARRPGRRLLAGVCLLAVALAGCDRGGDATPTSGTVTDKKLDPPRCGAWNKQHQCTHRIPTRYEICFEDGKKHTCRTVPQHDWERYKVGDHYPAS</sequence>
<dbReference type="PROSITE" id="PS51257">
    <property type="entry name" value="PROKAR_LIPOPROTEIN"/>
    <property type="match status" value="1"/>
</dbReference>
<feature type="signal peptide" evidence="1">
    <location>
        <begin position="1"/>
        <end position="21"/>
    </location>
</feature>
<dbReference type="AlphaFoldDB" id="A0A1A8ZFX9"/>
<feature type="chain" id="PRO_5039528341" description="Lipoprotein" evidence="1">
    <location>
        <begin position="22"/>
        <end position="95"/>
    </location>
</feature>
<proteinExistence type="predicted"/>
<dbReference type="PATRIC" id="fig|261654.4.peg.2168"/>
<dbReference type="EMBL" id="LT594323">
    <property type="protein sequence ID" value="SBT42917.1"/>
    <property type="molecule type" value="Genomic_DNA"/>
</dbReference>
<dbReference type="Proteomes" id="UP000199385">
    <property type="component" value="Chromosome I"/>
</dbReference>
<protein>
    <recommendedName>
        <fullName evidence="4">Lipoprotein</fullName>
    </recommendedName>
</protein>
<keyword evidence="3" id="KW-1185">Reference proteome</keyword>
<evidence type="ECO:0000256" key="1">
    <source>
        <dbReference type="SAM" id="SignalP"/>
    </source>
</evidence>